<dbReference type="InterPro" id="IPR004305">
    <property type="entry name" value="Thiaminase-2/PQQC"/>
</dbReference>
<dbReference type="FunFam" id="1.20.910.10:FF:000003">
    <property type="entry name" value="Hydroxymethylpyrimidine/phosphomethylpyrimidine kinase THI20"/>
    <property type="match status" value="1"/>
</dbReference>
<gene>
    <name evidence="4" type="ORF">LADA_0E03400G</name>
</gene>
<dbReference type="InterPro" id="IPR013749">
    <property type="entry name" value="PM/HMP-P_kinase-1"/>
</dbReference>
<dbReference type="GO" id="GO:0008972">
    <property type="term" value="F:phosphomethylpyrimidine kinase activity"/>
    <property type="evidence" value="ECO:0007669"/>
    <property type="project" value="InterPro"/>
</dbReference>
<dbReference type="SUPFAM" id="SSF48613">
    <property type="entry name" value="Heme oxygenase-like"/>
    <property type="match status" value="1"/>
</dbReference>
<accession>A0A1G4JB97</accession>
<dbReference type="InterPro" id="IPR029056">
    <property type="entry name" value="Ribokinase-like"/>
</dbReference>
<evidence type="ECO:0000313" key="5">
    <source>
        <dbReference type="Proteomes" id="UP000190274"/>
    </source>
</evidence>
<dbReference type="CDD" id="cd01169">
    <property type="entry name" value="HMPP_kinase"/>
    <property type="match status" value="1"/>
</dbReference>
<dbReference type="NCBIfam" id="TIGR00097">
    <property type="entry name" value="HMP-P_kinase"/>
    <property type="match status" value="1"/>
</dbReference>
<keyword evidence="5" id="KW-1185">Reference proteome</keyword>
<dbReference type="GO" id="GO:0008902">
    <property type="term" value="F:hydroxymethylpyrimidine kinase activity"/>
    <property type="evidence" value="ECO:0007669"/>
    <property type="project" value="TreeGrafter"/>
</dbReference>
<dbReference type="Proteomes" id="UP000190274">
    <property type="component" value="Chromosome E"/>
</dbReference>
<dbReference type="STRING" id="1266660.A0A1G4JB97"/>
<feature type="domain" description="Pyridoxamine kinase/Phosphomethylpyrimidine kinase" evidence="3">
    <location>
        <begin position="43"/>
        <end position="298"/>
    </location>
</feature>
<dbReference type="GO" id="GO:0005829">
    <property type="term" value="C:cytosol"/>
    <property type="evidence" value="ECO:0007669"/>
    <property type="project" value="TreeGrafter"/>
</dbReference>
<dbReference type="GO" id="GO:0050334">
    <property type="term" value="F:thiaminase activity"/>
    <property type="evidence" value="ECO:0007669"/>
    <property type="project" value="InterPro"/>
</dbReference>
<dbReference type="Pfam" id="PF08543">
    <property type="entry name" value="Phos_pyr_kin"/>
    <property type="match status" value="1"/>
</dbReference>
<dbReference type="SUPFAM" id="SSF53613">
    <property type="entry name" value="Ribokinase-like"/>
    <property type="match status" value="1"/>
</dbReference>
<dbReference type="InterPro" id="IPR016084">
    <property type="entry name" value="Haem_Oase-like_multi-hlx"/>
</dbReference>
<dbReference type="CDD" id="cd19367">
    <property type="entry name" value="TenA_C_ScTHI20-like"/>
    <property type="match status" value="1"/>
</dbReference>
<proteinExistence type="predicted"/>
<dbReference type="Pfam" id="PF03070">
    <property type="entry name" value="TENA_THI-4"/>
    <property type="match status" value="1"/>
</dbReference>
<protein>
    <submittedName>
        <fullName evidence="4">LADA_0E03400g1_1</fullName>
    </submittedName>
</protein>
<evidence type="ECO:0000259" key="3">
    <source>
        <dbReference type="Pfam" id="PF08543"/>
    </source>
</evidence>
<evidence type="ECO:0000256" key="1">
    <source>
        <dbReference type="SAM" id="MobiDB-lite"/>
    </source>
</evidence>
<reference evidence="5" key="1">
    <citation type="submission" date="2016-03" db="EMBL/GenBank/DDBJ databases">
        <authorList>
            <person name="Devillers H."/>
        </authorList>
    </citation>
    <scope>NUCLEOTIDE SEQUENCE [LARGE SCALE GENOMIC DNA]</scope>
</reference>
<dbReference type="AlphaFoldDB" id="A0A1G4JB97"/>
<dbReference type="Gene3D" id="3.40.1190.20">
    <property type="match status" value="1"/>
</dbReference>
<dbReference type="EMBL" id="LT598455">
    <property type="protein sequence ID" value="SCU87336.1"/>
    <property type="molecule type" value="Genomic_DNA"/>
</dbReference>
<name>A0A1G4JB97_9SACH</name>
<organism evidence="4 5">
    <name type="scientific">Lachancea dasiensis</name>
    <dbReference type="NCBI Taxonomy" id="1072105"/>
    <lineage>
        <taxon>Eukaryota</taxon>
        <taxon>Fungi</taxon>
        <taxon>Dikarya</taxon>
        <taxon>Ascomycota</taxon>
        <taxon>Saccharomycotina</taxon>
        <taxon>Saccharomycetes</taxon>
        <taxon>Saccharomycetales</taxon>
        <taxon>Saccharomycetaceae</taxon>
        <taxon>Lachancea</taxon>
    </lineage>
</organism>
<feature type="region of interest" description="Disordered" evidence="1">
    <location>
        <begin position="335"/>
        <end position="355"/>
    </location>
</feature>
<evidence type="ECO:0000313" key="4">
    <source>
        <dbReference type="EMBL" id="SCU87336.1"/>
    </source>
</evidence>
<dbReference type="PANTHER" id="PTHR20858:SF17">
    <property type="entry name" value="HYDROXYMETHYLPYRIMIDINE_PHOSPHOMETHYLPYRIMIDINE KINASE THI20-RELATED"/>
    <property type="match status" value="1"/>
</dbReference>
<feature type="domain" description="Thiaminase-2/PQQC" evidence="2">
    <location>
        <begin position="374"/>
        <end position="580"/>
    </location>
</feature>
<evidence type="ECO:0000259" key="2">
    <source>
        <dbReference type="Pfam" id="PF03070"/>
    </source>
</evidence>
<dbReference type="InterPro" id="IPR027574">
    <property type="entry name" value="Thiaminase_II"/>
</dbReference>
<dbReference type="OrthoDB" id="10028886at2759"/>
<dbReference type="GO" id="GO:0009228">
    <property type="term" value="P:thiamine biosynthetic process"/>
    <property type="evidence" value="ECO:0007669"/>
    <property type="project" value="InterPro"/>
</dbReference>
<dbReference type="Gene3D" id="1.20.910.10">
    <property type="entry name" value="Heme oxygenase-like"/>
    <property type="match status" value="1"/>
</dbReference>
<dbReference type="InterPro" id="IPR004399">
    <property type="entry name" value="HMP/HMP-P_kinase_dom"/>
</dbReference>
<dbReference type="NCBIfam" id="TIGR04306">
    <property type="entry name" value="salvage_TenA"/>
    <property type="match status" value="1"/>
</dbReference>
<sequence length="585" mass="65166">MLPYMKHTGYVNTQQVLVNTAPPYVALRANERLASVMTVATSDCSGGAGIEADLKTFTAHKCYGLTCMAALTAQTPQGVYSIHEVPREHFELALKSNLRDMQVDAIKTGMLTKNAVGVLLEVMSGLKAEERPPIVVDPVLVASSGASLVRDESVIQDIKRLAPLATLITPNVHEASQLLGCTEQELQLDNVENMISKAQELQIVTQCPNVLLKGGHAPWTDVRGKRYVTDVLYTKNGNCVVYLSDCCDSKNTHGTGCTLASAIASNLAHGENLEHAVYGAIQYVHNAIEIGCSVSKAHIKENGPINHVYGIKTPLREMVKDLCYSAHALAIDSQDNLPEDDAPKGNSTRSSSTSSLVSQIRDSGHFFEYLVSDPRVKPHWESYTKHDFVKRVADGTLEREKFKFFLEQDYAYLDNYAQVHCIAASKAPTTSDFDKSVQIVTSIKTEMERHREKMMKHFRIPDMKHFDEIKMGSALKNYARFFDDVAKNGSWIHLCAALSPCLMGYGHALDNFKDAITVDKDDIYYSWCQDYLAPWYRDAMQEGLVLLDRVCQMTDDWDSLCEIYATVCKLETAFWDAALQYEASR</sequence>
<dbReference type="PANTHER" id="PTHR20858">
    <property type="entry name" value="PHOSPHOMETHYLPYRIMIDINE KINASE"/>
    <property type="match status" value="1"/>
</dbReference>